<evidence type="ECO:0000256" key="5">
    <source>
        <dbReference type="ARBA" id="ARBA00022842"/>
    </source>
</evidence>
<keyword evidence="4" id="KW-0479">Metal-binding</keyword>
<dbReference type="GO" id="GO:0004659">
    <property type="term" value="F:prenyltransferase activity"/>
    <property type="evidence" value="ECO:0007669"/>
    <property type="project" value="InterPro"/>
</dbReference>
<evidence type="ECO:0000256" key="1">
    <source>
        <dbReference type="ARBA" id="ARBA00001946"/>
    </source>
</evidence>
<gene>
    <name evidence="6" type="ORF">METZ01_LOCUS496220</name>
</gene>
<protein>
    <recommendedName>
        <fullName evidence="7">Polyprenyl synthetase</fullName>
    </recommendedName>
</protein>
<evidence type="ECO:0000256" key="3">
    <source>
        <dbReference type="ARBA" id="ARBA00022679"/>
    </source>
</evidence>
<organism evidence="6">
    <name type="scientific">marine metagenome</name>
    <dbReference type="NCBI Taxonomy" id="408172"/>
    <lineage>
        <taxon>unclassified sequences</taxon>
        <taxon>metagenomes</taxon>
        <taxon>ecological metagenomes</taxon>
    </lineage>
</organism>
<dbReference type="InterPro" id="IPR000092">
    <property type="entry name" value="Polyprenyl_synt"/>
</dbReference>
<dbReference type="GO" id="GO:0046872">
    <property type="term" value="F:metal ion binding"/>
    <property type="evidence" value="ECO:0007669"/>
    <property type="project" value="UniProtKB-KW"/>
</dbReference>
<dbReference type="SFLD" id="SFLDS00005">
    <property type="entry name" value="Isoprenoid_Synthase_Type_I"/>
    <property type="match status" value="1"/>
</dbReference>
<keyword evidence="5" id="KW-0460">Magnesium</keyword>
<comment type="cofactor">
    <cofactor evidence="1">
        <name>Mg(2+)</name>
        <dbReference type="ChEBI" id="CHEBI:18420"/>
    </cofactor>
</comment>
<proteinExistence type="inferred from homology"/>
<sequence length="235" mass="25635">EALPAAMAVEILHNFSLVHDDIMDGDDLRHGKETVHKHWDDSVAILAGDGIFSLAYDQLTRLDSAATECLKVFSKATLRLCEGQALDKDFESHKAVSVDDYLEMVRLKTGTLLSLCCRLGAIVGSASADQTDQAGRFGERVGQAFQIQDDILEIYSSSDNMGKSLGSDVLAGKKTFLTCSAEEENASQWSEFRTGLGGGDLSEEILPALRQYFRDNGIQEAGKERVKQLVNEALS</sequence>
<feature type="non-terminal residue" evidence="6">
    <location>
        <position position="235"/>
    </location>
</feature>
<dbReference type="EMBL" id="UINC01216977">
    <property type="protein sequence ID" value="SVE43366.1"/>
    <property type="molecule type" value="Genomic_DNA"/>
</dbReference>
<evidence type="ECO:0008006" key="7">
    <source>
        <dbReference type="Google" id="ProtNLM"/>
    </source>
</evidence>
<comment type="similarity">
    <text evidence="2">Belongs to the FPP/GGPP synthase family.</text>
</comment>
<accession>A0A383DFV9</accession>
<evidence type="ECO:0000256" key="2">
    <source>
        <dbReference type="ARBA" id="ARBA00006706"/>
    </source>
</evidence>
<dbReference type="Pfam" id="PF00348">
    <property type="entry name" value="polyprenyl_synt"/>
    <property type="match status" value="1"/>
</dbReference>
<dbReference type="SUPFAM" id="SSF48576">
    <property type="entry name" value="Terpenoid synthases"/>
    <property type="match status" value="1"/>
</dbReference>
<dbReference type="CDD" id="cd00685">
    <property type="entry name" value="Trans_IPPS_HT"/>
    <property type="match status" value="1"/>
</dbReference>
<dbReference type="Gene3D" id="1.10.600.10">
    <property type="entry name" value="Farnesyl Diphosphate Synthase"/>
    <property type="match status" value="1"/>
</dbReference>
<dbReference type="AlphaFoldDB" id="A0A383DFV9"/>
<feature type="non-terminal residue" evidence="6">
    <location>
        <position position="1"/>
    </location>
</feature>
<name>A0A383DFV9_9ZZZZ</name>
<evidence type="ECO:0000256" key="4">
    <source>
        <dbReference type="ARBA" id="ARBA00022723"/>
    </source>
</evidence>
<reference evidence="6" key="1">
    <citation type="submission" date="2018-05" db="EMBL/GenBank/DDBJ databases">
        <authorList>
            <person name="Lanie J.A."/>
            <person name="Ng W.-L."/>
            <person name="Kazmierczak K.M."/>
            <person name="Andrzejewski T.M."/>
            <person name="Davidsen T.M."/>
            <person name="Wayne K.J."/>
            <person name="Tettelin H."/>
            <person name="Glass J.I."/>
            <person name="Rusch D."/>
            <person name="Podicherti R."/>
            <person name="Tsui H.-C.T."/>
            <person name="Winkler M.E."/>
        </authorList>
    </citation>
    <scope>NUCLEOTIDE SEQUENCE</scope>
</reference>
<dbReference type="PANTHER" id="PTHR12001:SF85">
    <property type="entry name" value="SHORT CHAIN ISOPRENYL DIPHOSPHATE SYNTHASE"/>
    <property type="match status" value="1"/>
</dbReference>
<evidence type="ECO:0000313" key="6">
    <source>
        <dbReference type="EMBL" id="SVE43366.1"/>
    </source>
</evidence>
<dbReference type="InterPro" id="IPR008949">
    <property type="entry name" value="Isoprenoid_synthase_dom_sf"/>
</dbReference>
<keyword evidence="3" id="KW-0808">Transferase</keyword>
<dbReference type="PANTHER" id="PTHR12001">
    <property type="entry name" value="GERANYLGERANYL PYROPHOSPHATE SYNTHASE"/>
    <property type="match status" value="1"/>
</dbReference>
<dbReference type="GO" id="GO:0008299">
    <property type="term" value="P:isoprenoid biosynthetic process"/>
    <property type="evidence" value="ECO:0007669"/>
    <property type="project" value="InterPro"/>
</dbReference>